<protein>
    <submittedName>
        <fullName evidence="2">Uncharacterized protein</fullName>
    </submittedName>
</protein>
<sequence>MKPNRLMHLQPKWSKMARGNGEGGRGISRKRGNVAQAHVARGMGQGGPDLDNISHDNNMASK</sequence>
<organism evidence="2 3">
    <name type="scientific">Prunus yedoensis var. nudiflora</name>
    <dbReference type="NCBI Taxonomy" id="2094558"/>
    <lineage>
        <taxon>Eukaryota</taxon>
        <taxon>Viridiplantae</taxon>
        <taxon>Streptophyta</taxon>
        <taxon>Embryophyta</taxon>
        <taxon>Tracheophyta</taxon>
        <taxon>Spermatophyta</taxon>
        <taxon>Magnoliopsida</taxon>
        <taxon>eudicotyledons</taxon>
        <taxon>Gunneridae</taxon>
        <taxon>Pentapetalae</taxon>
        <taxon>rosids</taxon>
        <taxon>fabids</taxon>
        <taxon>Rosales</taxon>
        <taxon>Rosaceae</taxon>
        <taxon>Amygdaloideae</taxon>
        <taxon>Amygdaleae</taxon>
        <taxon>Prunus</taxon>
    </lineage>
</organism>
<dbReference type="EMBL" id="PJQY01000605">
    <property type="protein sequence ID" value="PQQ09534.1"/>
    <property type="molecule type" value="Genomic_DNA"/>
</dbReference>
<accession>A0A314YWB2</accession>
<comment type="caution">
    <text evidence="2">The sequence shown here is derived from an EMBL/GenBank/DDBJ whole genome shotgun (WGS) entry which is preliminary data.</text>
</comment>
<feature type="region of interest" description="Disordered" evidence="1">
    <location>
        <begin position="15"/>
        <end position="34"/>
    </location>
</feature>
<proteinExistence type="predicted"/>
<feature type="region of interest" description="Disordered" evidence="1">
    <location>
        <begin position="40"/>
        <end position="62"/>
    </location>
</feature>
<keyword evidence="3" id="KW-1185">Reference proteome</keyword>
<evidence type="ECO:0000256" key="1">
    <source>
        <dbReference type="SAM" id="MobiDB-lite"/>
    </source>
</evidence>
<dbReference type="AlphaFoldDB" id="A0A314YWB2"/>
<evidence type="ECO:0000313" key="2">
    <source>
        <dbReference type="EMBL" id="PQQ09534.1"/>
    </source>
</evidence>
<name>A0A314YWB2_PRUYE</name>
<dbReference type="Proteomes" id="UP000250321">
    <property type="component" value="Unassembled WGS sequence"/>
</dbReference>
<reference evidence="2 3" key="1">
    <citation type="submission" date="2018-02" db="EMBL/GenBank/DDBJ databases">
        <title>Draft genome of wild Prunus yedoensis var. nudiflora.</title>
        <authorList>
            <person name="Baek S."/>
            <person name="Kim J.-H."/>
            <person name="Choi K."/>
            <person name="Kim G.-B."/>
            <person name="Cho A."/>
            <person name="Jang H."/>
            <person name="Shin C.-H."/>
            <person name="Yu H.-J."/>
            <person name="Mun J.-H."/>
        </authorList>
    </citation>
    <scope>NUCLEOTIDE SEQUENCE [LARGE SCALE GENOMIC DNA]</scope>
    <source>
        <strain evidence="3">cv. Jeju island</strain>
        <tissue evidence="2">Leaf</tissue>
    </source>
</reference>
<gene>
    <name evidence="2" type="ORF">Pyn_27607</name>
</gene>
<evidence type="ECO:0000313" key="3">
    <source>
        <dbReference type="Proteomes" id="UP000250321"/>
    </source>
</evidence>